<dbReference type="STRING" id="994479.GCA_000194155_03941"/>
<feature type="compositionally biased region" description="Basic and acidic residues" evidence="1">
    <location>
        <begin position="444"/>
        <end position="493"/>
    </location>
</feature>
<protein>
    <submittedName>
        <fullName evidence="3">Uncharacterized protein DUF2637</fullName>
    </submittedName>
</protein>
<keyword evidence="2" id="KW-0472">Membrane</keyword>
<feature type="compositionally biased region" description="Basic and acidic residues" evidence="1">
    <location>
        <begin position="381"/>
        <end position="413"/>
    </location>
</feature>
<dbReference type="AlphaFoldDB" id="A0A2N3XSM0"/>
<reference evidence="3" key="1">
    <citation type="submission" date="2017-12" db="EMBL/GenBank/DDBJ databases">
        <title>Sequencing the genomes of 1000 Actinobacteria strains.</title>
        <authorList>
            <person name="Klenk H.-P."/>
        </authorList>
    </citation>
    <scope>NUCLEOTIDE SEQUENCE [LARGE SCALE GENOMIC DNA]</scope>
    <source>
        <strain evidence="3">DSM 44228</strain>
    </source>
</reference>
<keyword evidence="4" id="KW-1185">Reference proteome</keyword>
<name>A0A2N3XSM0_SACSN</name>
<keyword evidence="2" id="KW-0812">Transmembrane</keyword>
<feature type="transmembrane region" description="Helical" evidence="2">
    <location>
        <begin position="142"/>
        <end position="167"/>
    </location>
</feature>
<dbReference type="RefSeq" id="WP_010307643.1">
    <property type="nucleotide sequence ID" value="NZ_PJNB01000001.1"/>
</dbReference>
<dbReference type="InterPro" id="IPR021235">
    <property type="entry name" value="DUF2637"/>
</dbReference>
<feature type="compositionally biased region" description="Basic and acidic residues" evidence="1">
    <location>
        <begin position="517"/>
        <end position="533"/>
    </location>
</feature>
<dbReference type="OrthoDB" id="4233379at2"/>
<dbReference type="EMBL" id="PJNB01000001">
    <property type="protein sequence ID" value="PKW13674.1"/>
    <property type="molecule type" value="Genomic_DNA"/>
</dbReference>
<evidence type="ECO:0000256" key="1">
    <source>
        <dbReference type="SAM" id="MobiDB-lite"/>
    </source>
</evidence>
<comment type="caution">
    <text evidence="3">The sequence shown here is derived from an EMBL/GenBank/DDBJ whole genome shotgun (WGS) entry which is preliminary data.</text>
</comment>
<evidence type="ECO:0000313" key="3">
    <source>
        <dbReference type="EMBL" id="PKW13674.1"/>
    </source>
</evidence>
<dbReference type="Proteomes" id="UP000233786">
    <property type="component" value="Unassembled WGS sequence"/>
</dbReference>
<feature type="compositionally biased region" description="Low complexity" evidence="1">
    <location>
        <begin position="430"/>
        <end position="443"/>
    </location>
</feature>
<accession>A0A2N3XSM0</accession>
<sequence length="613" mass="67339">MKLLPGFVHKNTVPAHRRVAASSEHGLAALADAEIRTADAELDRDLRRQRGELELKEARDQIQERASQRRVSTDLRTKQAKRAIKRRTRRAKRRARRQWWDGAKAQFIAALGGRLVAVLVAMAAGTAWYGQFRYLHGPAPQGLALLLPFALAGATALEVLGLAMGTVVRAAGEHRDRALRARLLMWAVIAFSAWSNWTHNGPALAVLSVAGPTAWEIHEWWQRRARLHAKGKLQARPVRPRFPADQWLLFFGRTLAAYRVAVRDRIEDADTALSVAATERQVAKIRRATERQAAKSRRWLGRRAAKKWGPVVQQMLAASRAADAERADRVLREAQSVLDAAALVWGPEALREATEPAAQPLPTEATGDRPRRWFFGRRRDRTTERGDRRPNQPGDRGDRSRRPERPGVADRKQATGTTGGTTELVDRPQTTETKTTGPTAKATETGDRPRGGKATDKSGRGDRATEMTDRPGRDTTDRGDRAGALRVATDDRPTGTTEATEADRRHATGAAEPGGETGDRKATGNGDRGDRRGPVRVATEPTEVDVSDLLEPARQVAAELGDRLSRDALLEGLRARGLSVGGRRRAAIYTAMQAERAATTTDMHPVVPEGEAA</sequence>
<feature type="transmembrane region" description="Helical" evidence="2">
    <location>
        <begin position="179"/>
        <end position="197"/>
    </location>
</feature>
<proteinExistence type="predicted"/>
<evidence type="ECO:0000256" key="2">
    <source>
        <dbReference type="SAM" id="Phobius"/>
    </source>
</evidence>
<dbReference type="Pfam" id="PF10935">
    <property type="entry name" value="DUF2637"/>
    <property type="match status" value="1"/>
</dbReference>
<organism evidence="3 4">
    <name type="scientific">Saccharopolyspora spinosa</name>
    <dbReference type="NCBI Taxonomy" id="60894"/>
    <lineage>
        <taxon>Bacteria</taxon>
        <taxon>Bacillati</taxon>
        <taxon>Actinomycetota</taxon>
        <taxon>Actinomycetes</taxon>
        <taxon>Pseudonocardiales</taxon>
        <taxon>Pseudonocardiaceae</taxon>
        <taxon>Saccharopolyspora</taxon>
    </lineage>
</organism>
<gene>
    <name evidence="3" type="ORF">A8926_1222</name>
</gene>
<evidence type="ECO:0000313" key="4">
    <source>
        <dbReference type="Proteomes" id="UP000233786"/>
    </source>
</evidence>
<feature type="transmembrane region" description="Helical" evidence="2">
    <location>
        <begin position="107"/>
        <end position="130"/>
    </location>
</feature>
<feature type="region of interest" description="Disordered" evidence="1">
    <location>
        <begin position="351"/>
        <end position="543"/>
    </location>
</feature>
<keyword evidence="2" id="KW-1133">Transmembrane helix</keyword>